<accession>A0A426Z3H8</accession>
<dbReference type="AlphaFoldDB" id="A0A426Z3H8"/>
<dbReference type="EMBL" id="AMZH03008640">
    <property type="protein sequence ID" value="RRT58511.1"/>
    <property type="molecule type" value="Genomic_DNA"/>
</dbReference>
<reference evidence="2" key="1">
    <citation type="journal article" date="2014" name="Agronomy (Basel)">
        <title>A Draft Genome Sequence for Ensete ventricosum, the Drought-Tolerant Tree Against Hunger.</title>
        <authorList>
            <person name="Harrison J."/>
            <person name="Moore K.A."/>
            <person name="Paszkiewicz K."/>
            <person name="Jones T."/>
            <person name="Grant M."/>
            <person name="Ambacheew D."/>
            <person name="Muzemil S."/>
            <person name="Studholme D.J."/>
        </authorList>
    </citation>
    <scope>NUCLEOTIDE SEQUENCE [LARGE SCALE GENOMIC DNA]</scope>
</reference>
<evidence type="ECO:0000313" key="1">
    <source>
        <dbReference type="EMBL" id="RRT58511.1"/>
    </source>
</evidence>
<name>A0A426Z3H8_ENSVE</name>
<proteinExistence type="predicted"/>
<protein>
    <submittedName>
        <fullName evidence="1">Uncharacterized protein</fullName>
    </submittedName>
</protein>
<sequence length="107" mass="12165">MRFGVLRCVGMVRLEICEMRVVSRLARFTSRLRLFLFPSAPFPHYESVDLRWVVAPKSVAIQDLCGHDISFVKLGKRASSRCHTRGTRQVLYARSCVLNASLESPPN</sequence>
<evidence type="ECO:0000313" key="2">
    <source>
        <dbReference type="Proteomes" id="UP000287651"/>
    </source>
</evidence>
<dbReference type="Proteomes" id="UP000287651">
    <property type="component" value="Unassembled WGS sequence"/>
</dbReference>
<gene>
    <name evidence="1" type="ORF">B296_00003845</name>
</gene>
<comment type="caution">
    <text evidence="1">The sequence shown here is derived from an EMBL/GenBank/DDBJ whole genome shotgun (WGS) entry which is preliminary data.</text>
</comment>
<organism evidence="1 2">
    <name type="scientific">Ensete ventricosum</name>
    <name type="common">Abyssinian banana</name>
    <name type="synonym">Musa ensete</name>
    <dbReference type="NCBI Taxonomy" id="4639"/>
    <lineage>
        <taxon>Eukaryota</taxon>
        <taxon>Viridiplantae</taxon>
        <taxon>Streptophyta</taxon>
        <taxon>Embryophyta</taxon>
        <taxon>Tracheophyta</taxon>
        <taxon>Spermatophyta</taxon>
        <taxon>Magnoliopsida</taxon>
        <taxon>Liliopsida</taxon>
        <taxon>Zingiberales</taxon>
        <taxon>Musaceae</taxon>
        <taxon>Ensete</taxon>
    </lineage>
</organism>